<dbReference type="NCBIfam" id="NF047446">
    <property type="entry name" value="barrel_OmpL47"/>
    <property type="match status" value="1"/>
</dbReference>
<feature type="domain" description="SLH" evidence="2">
    <location>
        <begin position="812"/>
        <end position="871"/>
    </location>
</feature>
<dbReference type="InterPro" id="IPR058094">
    <property type="entry name" value="Ig-like_OmpL47-like"/>
</dbReference>
<evidence type="ECO:0000259" key="2">
    <source>
        <dbReference type="PROSITE" id="PS51272"/>
    </source>
</evidence>
<feature type="domain" description="SLH" evidence="2">
    <location>
        <begin position="875"/>
        <end position="935"/>
    </location>
</feature>
<dbReference type="PANTHER" id="PTHR43308">
    <property type="entry name" value="OUTER MEMBRANE PROTEIN ALPHA-RELATED"/>
    <property type="match status" value="1"/>
</dbReference>
<evidence type="ECO:0000256" key="1">
    <source>
        <dbReference type="ARBA" id="ARBA00004196"/>
    </source>
</evidence>
<evidence type="ECO:0000313" key="4">
    <source>
        <dbReference type="Proteomes" id="UP000639396"/>
    </source>
</evidence>
<feature type="domain" description="SLH" evidence="2">
    <location>
        <begin position="746"/>
        <end position="809"/>
    </location>
</feature>
<dbReference type="Pfam" id="PF12733">
    <property type="entry name" value="Cadherin-like"/>
    <property type="match status" value="1"/>
</dbReference>
<dbReference type="InterPro" id="IPR042229">
    <property type="entry name" value="Listeria/Bacterioides_rpt_sf"/>
</dbReference>
<dbReference type="InterPro" id="IPR025883">
    <property type="entry name" value="Cadherin-like_domain"/>
</dbReference>
<organism evidence="3 4">
    <name type="scientific">Paenibacillus oceani</name>
    <dbReference type="NCBI Taxonomy" id="2772510"/>
    <lineage>
        <taxon>Bacteria</taxon>
        <taxon>Bacillati</taxon>
        <taxon>Bacillota</taxon>
        <taxon>Bacilli</taxon>
        <taxon>Bacillales</taxon>
        <taxon>Paenibacillaceae</taxon>
        <taxon>Paenibacillus</taxon>
    </lineage>
</organism>
<dbReference type="PROSITE" id="PS51272">
    <property type="entry name" value="SLH"/>
    <property type="match status" value="3"/>
</dbReference>
<dbReference type="GO" id="GO:0030313">
    <property type="term" value="C:cell envelope"/>
    <property type="evidence" value="ECO:0007669"/>
    <property type="project" value="UniProtKB-SubCell"/>
</dbReference>
<comment type="subcellular location">
    <subcellularLocation>
        <location evidence="1">Cell envelope</location>
    </subcellularLocation>
</comment>
<dbReference type="SUPFAM" id="SSF81296">
    <property type="entry name" value="E set domains"/>
    <property type="match status" value="1"/>
</dbReference>
<dbReference type="Proteomes" id="UP000639396">
    <property type="component" value="Unassembled WGS sequence"/>
</dbReference>
<dbReference type="Pfam" id="PF09479">
    <property type="entry name" value="Flg_new"/>
    <property type="match status" value="1"/>
</dbReference>
<sequence length="935" mass="98953">MNWTESGAEVSADADYSFEVTGERTLVANFALSQYTVTYDGNDNDGGSIPTDNETYVLNDSVAVSDNTGSLGRTGYTFAGWNTEADGSGTSYMPGDVFSMGAGNVTLYAAWLDSIAPATTVHMEEADESPYTNDTWTNQTVTVSVYATDDGSGLASLEYSEDGGASWQPVAGALTYSEEGIYILTFKAIDEEGNIGQVTRTVKINRNGLVVTITASTQGGDPYVSGNWTNQTVTAEVYASHRQGIAVTSIAYSLDDGAIWSNYTEPLAISGAGTHTIKVKIQDEAGNELEDALTIKIDQANPIIDFGTNGKETWSISGSTFVSVIDTESGLNSGSLEFAWSQSDTAPAGVWATFASGADLTISGVDGDWYLHIRAQDALGNTVGAVSERFRLDASAAELNGLALSASTLDTVFDASTMDYKASVANNVRSITITPVTLDATDIITVSINGGTPSTVTSGLASEPLVLHTGANTIEIEVTALNGERNTYFVAVTRAASSSGTSGGSSGDQSEPEGKASLLVDSTVIGSVTIKKVTRPDGVMIEQVSLDEETLDEALNRLEAVGKTILTIQADDSERVVLVQLPATSIAAAAESYPNGAIIEVVLNGASYQLAIRVLDLAALAEQLGVERKDLKVNIILERADEATETQIRQLAVMERFDLVSAVIDFKVTVEANGQTVEIRDFGGTYMARAIVTEEGAANRNLTGVLYDRETKTFTFVPSHSGTRSDGTPEIVMNVPHNSMYAVLESKGRTFDDLSGHWAKADVELLASKLIVHGVTDSRFAPNADITRAEFTALLVRALGLSLNPDGQTSDFADVAANAWYMPAVEAAVNAGLASGISPDRFAPNERITREQMAVMVAKALSFAGKEVVADRGALVKFTDRTSISTWAIDAVAQAVAAGIINGMPDGTFTPSEHATRAQATAVLKRFLHYTEFID</sequence>
<dbReference type="NCBIfam" id="TIGR02543">
    <property type="entry name" value="List_Bact_rpt"/>
    <property type="match status" value="1"/>
</dbReference>
<dbReference type="InterPro" id="IPR014756">
    <property type="entry name" value="Ig_E-set"/>
</dbReference>
<dbReference type="Gene3D" id="2.60.40.4270">
    <property type="entry name" value="Listeria-Bacteroides repeat domain"/>
    <property type="match status" value="1"/>
</dbReference>
<accession>A0A927GY01</accession>
<protein>
    <submittedName>
        <fullName evidence="3">S-layer homology domain-containing protein</fullName>
    </submittedName>
</protein>
<dbReference type="InterPro" id="IPR013378">
    <property type="entry name" value="InlB-like_B-rpt"/>
</dbReference>
<dbReference type="AlphaFoldDB" id="A0A927GY01"/>
<proteinExistence type="predicted"/>
<gene>
    <name evidence="3" type="ORF">IDH45_01565</name>
</gene>
<evidence type="ECO:0000313" key="3">
    <source>
        <dbReference type="EMBL" id="MBD2860673.1"/>
    </source>
</evidence>
<dbReference type="InterPro" id="IPR051465">
    <property type="entry name" value="Cell_Envelope_Struct_Comp"/>
</dbReference>
<reference evidence="3" key="1">
    <citation type="submission" date="2020-09" db="EMBL/GenBank/DDBJ databases">
        <title>A novel bacterium of genus Paenibacillus, isolated from South China Sea.</title>
        <authorList>
            <person name="Huang H."/>
            <person name="Mo K."/>
            <person name="Hu Y."/>
        </authorList>
    </citation>
    <scope>NUCLEOTIDE SEQUENCE</scope>
    <source>
        <strain evidence="3">IB182363</strain>
    </source>
</reference>
<dbReference type="InterPro" id="IPR001119">
    <property type="entry name" value="SLH_dom"/>
</dbReference>
<dbReference type="EMBL" id="JACXJA010000002">
    <property type="protein sequence ID" value="MBD2860673.1"/>
    <property type="molecule type" value="Genomic_DNA"/>
</dbReference>
<dbReference type="Pfam" id="PF00395">
    <property type="entry name" value="SLH"/>
    <property type="match status" value="3"/>
</dbReference>
<name>A0A927GY01_9BACL</name>
<comment type="caution">
    <text evidence="3">The sequence shown here is derived from an EMBL/GenBank/DDBJ whole genome shotgun (WGS) entry which is preliminary data.</text>
</comment>
<keyword evidence="4" id="KW-1185">Reference proteome</keyword>